<accession>A0ACB7Y7T4</accession>
<keyword evidence="2" id="KW-1185">Reference proteome</keyword>
<protein>
    <submittedName>
        <fullName evidence="1">Uncharacterized protein</fullName>
    </submittedName>
</protein>
<dbReference type="Proteomes" id="UP000828048">
    <property type="component" value="Chromosome 7"/>
</dbReference>
<gene>
    <name evidence="1" type="ORF">Vadar_020093</name>
</gene>
<reference evidence="1 2" key="1">
    <citation type="journal article" date="2021" name="Hortic Res">
        <title>High-quality reference genome and annotation aids understanding of berry development for evergreen blueberry (Vaccinium darrowii).</title>
        <authorList>
            <person name="Yu J."/>
            <person name="Hulse-Kemp A.M."/>
            <person name="Babiker E."/>
            <person name="Staton M."/>
        </authorList>
    </citation>
    <scope>NUCLEOTIDE SEQUENCE [LARGE SCALE GENOMIC DNA]</scope>
    <source>
        <strain evidence="2">cv. NJ 8807/NJ 8810</strain>
        <tissue evidence="1">Young leaf</tissue>
    </source>
</reference>
<organism evidence="1 2">
    <name type="scientific">Vaccinium darrowii</name>
    <dbReference type="NCBI Taxonomy" id="229202"/>
    <lineage>
        <taxon>Eukaryota</taxon>
        <taxon>Viridiplantae</taxon>
        <taxon>Streptophyta</taxon>
        <taxon>Embryophyta</taxon>
        <taxon>Tracheophyta</taxon>
        <taxon>Spermatophyta</taxon>
        <taxon>Magnoliopsida</taxon>
        <taxon>eudicotyledons</taxon>
        <taxon>Gunneridae</taxon>
        <taxon>Pentapetalae</taxon>
        <taxon>asterids</taxon>
        <taxon>Ericales</taxon>
        <taxon>Ericaceae</taxon>
        <taxon>Vaccinioideae</taxon>
        <taxon>Vaccinieae</taxon>
        <taxon>Vaccinium</taxon>
    </lineage>
</organism>
<evidence type="ECO:0000313" key="1">
    <source>
        <dbReference type="EMBL" id="KAH7849591.1"/>
    </source>
</evidence>
<evidence type="ECO:0000313" key="2">
    <source>
        <dbReference type="Proteomes" id="UP000828048"/>
    </source>
</evidence>
<sequence>MGVSDVVVANLTTVYLVVIAAVKAHGLVCGQGVSGVFMLVVSSAVVGVILIGSVIWDLYRKASKAVAAAARDDHGVSSEVCRGGICWHGVAVHSPASQSLSACRSTLLQDVEVPKIFKDVDFKGQDYVSPSSDPLVMDIVSVEHLRPEPKARTKLCMS</sequence>
<dbReference type="EMBL" id="CM037157">
    <property type="protein sequence ID" value="KAH7849591.1"/>
    <property type="molecule type" value="Genomic_DNA"/>
</dbReference>
<proteinExistence type="predicted"/>
<comment type="caution">
    <text evidence="1">The sequence shown here is derived from an EMBL/GenBank/DDBJ whole genome shotgun (WGS) entry which is preliminary data.</text>
</comment>
<name>A0ACB7Y7T4_9ERIC</name>